<name>A0ABR2K6J9_9EUKA</name>
<feature type="transmembrane region" description="Helical" evidence="1">
    <location>
        <begin position="499"/>
        <end position="523"/>
    </location>
</feature>
<dbReference type="Proteomes" id="UP001470230">
    <property type="component" value="Unassembled WGS sequence"/>
</dbReference>
<evidence type="ECO:0000313" key="3">
    <source>
        <dbReference type="Proteomes" id="UP001470230"/>
    </source>
</evidence>
<gene>
    <name evidence="2" type="ORF">M9Y10_042156</name>
</gene>
<keyword evidence="1" id="KW-0472">Membrane</keyword>
<organism evidence="2 3">
    <name type="scientific">Tritrichomonas musculus</name>
    <dbReference type="NCBI Taxonomy" id="1915356"/>
    <lineage>
        <taxon>Eukaryota</taxon>
        <taxon>Metamonada</taxon>
        <taxon>Parabasalia</taxon>
        <taxon>Tritrichomonadida</taxon>
        <taxon>Tritrichomonadidae</taxon>
        <taxon>Tritrichomonas</taxon>
    </lineage>
</organism>
<dbReference type="InterPro" id="IPR011050">
    <property type="entry name" value="Pectin_lyase_fold/virulence"/>
</dbReference>
<reference evidence="2 3" key="1">
    <citation type="submission" date="2024-04" db="EMBL/GenBank/DDBJ databases">
        <title>Tritrichomonas musculus Genome.</title>
        <authorList>
            <person name="Alves-Ferreira E."/>
            <person name="Grigg M."/>
            <person name="Lorenzi H."/>
            <person name="Galac M."/>
        </authorList>
    </citation>
    <scope>NUCLEOTIDE SEQUENCE [LARGE SCALE GENOMIC DNA]</scope>
    <source>
        <strain evidence="2 3">EAF2021</strain>
    </source>
</reference>
<protein>
    <recommendedName>
        <fullName evidence="4">Right handed beta helix domain-containing protein</fullName>
    </recommendedName>
</protein>
<evidence type="ECO:0008006" key="4">
    <source>
        <dbReference type="Google" id="ProtNLM"/>
    </source>
</evidence>
<evidence type="ECO:0000313" key="2">
    <source>
        <dbReference type="EMBL" id="KAK8886689.1"/>
    </source>
</evidence>
<comment type="caution">
    <text evidence="2">The sequence shown here is derived from an EMBL/GenBank/DDBJ whole genome shotgun (WGS) entry which is preliminary data.</text>
</comment>
<proteinExistence type="predicted"/>
<dbReference type="InterPro" id="IPR012334">
    <property type="entry name" value="Pectin_lyas_fold"/>
</dbReference>
<dbReference type="SUPFAM" id="SSF51126">
    <property type="entry name" value="Pectin lyase-like"/>
    <property type="match status" value="1"/>
</dbReference>
<keyword evidence="1" id="KW-1133">Transmembrane helix</keyword>
<dbReference type="EMBL" id="JAPFFF010000007">
    <property type="protein sequence ID" value="KAK8886689.1"/>
    <property type="molecule type" value="Genomic_DNA"/>
</dbReference>
<evidence type="ECO:0000256" key="1">
    <source>
        <dbReference type="SAM" id="Phobius"/>
    </source>
</evidence>
<sequence>MILFYAFLSYSIFIKYNSTNIQCTQCCPCNFSIALTHIKENTKIFICDSKIQQKKHLIDFCSFMENINNMQFNKIAIIGCSTEVDGSLFPSSFFSFTSILSHRIDFSNFIFHNFQHPILYYRNSVNSTLTNITFESNRLTDQISVLAATSSSLTFSNVTFRDSLQYRSSFLCFTSSNINIEKCRFKNISMPTVTDSYLILSIESQVKIEQTNLTDIKFINSGLFLSSSSSFLLMKKNFIEKNFFNEMIAVTLNSMVRVESCEISENQGAVLVAHKGTSVSFVNSIFKGNVATSSELFVVKKSKISINYDCQFTNNVVHSILLLKGNGGFANISYSDFISNVALSSFLTVKSQSKLTMKKCLFRSNISPYQLLEVDNQASAIVAEISFNDIHTRALSVTQFSSLNCSDIEFNGRPFIDESLISVKKSSCLTVDSSQFNIQSLKRALISSKISSVTNVQNSFFDGSIESTFNMSYNCVNCTFRRPNEVKSKPVFRVSYFKAFYVLMILFAIFEAGMLTLTCSITFKNLNFEW</sequence>
<keyword evidence="3" id="KW-1185">Reference proteome</keyword>
<dbReference type="Gene3D" id="2.160.20.10">
    <property type="entry name" value="Single-stranded right-handed beta-helix, Pectin lyase-like"/>
    <property type="match status" value="1"/>
</dbReference>
<keyword evidence="1" id="KW-0812">Transmembrane</keyword>
<accession>A0ABR2K6J9</accession>